<dbReference type="CDD" id="cd00303">
    <property type="entry name" value="retropepsin_like"/>
    <property type="match status" value="1"/>
</dbReference>
<gene>
    <name evidence="1" type="ORF">E3N88_36922</name>
</gene>
<dbReference type="Proteomes" id="UP000326396">
    <property type="component" value="Linkage Group LG7"/>
</dbReference>
<comment type="caution">
    <text evidence="1">The sequence shown here is derived from an EMBL/GenBank/DDBJ whole genome shotgun (WGS) entry which is preliminary data.</text>
</comment>
<dbReference type="InterPro" id="IPR021109">
    <property type="entry name" value="Peptidase_aspartic_dom_sf"/>
</dbReference>
<protein>
    <recommendedName>
        <fullName evidence="3">Retrotransposon gag domain-containing protein</fullName>
    </recommendedName>
</protein>
<dbReference type="Gene3D" id="2.40.70.10">
    <property type="entry name" value="Acid Proteases"/>
    <property type="match status" value="1"/>
</dbReference>
<accession>A0A5N6M5K2</accession>
<sequence length="605" mass="67492">MAMSSYQYPTRGKATVQKSGVLPVDSNTALVAQVEALTKMVKDLQAKGNAKCEICRGGHDTRQCPMLANDSHEQVNYAGNFNQGPGNAYGNSYNSGGRNQPDFTWKNGNPSGFNQHPHEQSGVTDERMARLEELMVQQTQMLTQVIAANQTVTARHDELIKTQGAAILSLDKKIGELADQLKERKPCDSSSNTEKNPKGFVNAVTTRCGKFMGEEELFAEPVQEEELVDEEIEVEVSGKVHPTRLSPASTAQLVQPLVEKEKQKEAEIDLSRVPYPARILQQKYEKEYGKFLELFRQLKVNLPFSDVLQHMPKYAKFLKDLLMKKKNWEEISAVTLSERCFAGSPKELPQKMSDPGSFTIPCDLGGSSVSYALADLGASINLMPYSIFAKLNLGEPVPTRMTTQLADRSVKYPRGIVQNVLVKIDRFLFPVDFVILDMEEDERVPLILGRPFLATARALIDVGDGRLTLQVENESLTFENGKRETTEQKGTLCLVDTHMPLTSTYVSEEEHLVARNVDIEYQVLVRDKPPDIGVVYSGFAYRAKSKCGDPAASHGSPQLRAFMLRDFGSDRNPEFEDLGGGYVYAHRRPRMFTEYGGRTVCFDPP</sequence>
<keyword evidence="2" id="KW-1185">Reference proteome</keyword>
<evidence type="ECO:0000313" key="1">
    <source>
        <dbReference type="EMBL" id="KAD3069042.1"/>
    </source>
</evidence>
<dbReference type="PANTHER" id="PTHR33067">
    <property type="entry name" value="RNA-DIRECTED DNA POLYMERASE-RELATED"/>
    <property type="match status" value="1"/>
</dbReference>
<dbReference type="OrthoDB" id="778454at2759"/>
<dbReference type="EMBL" id="SZYD01000017">
    <property type="protein sequence ID" value="KAD3069042.1"/>
    <property type="molecule type" value="Genomic_DNA"/>
</dbReference>
<evidence type="ECO:0000313" key="2">
    <source>
        <dbReference type="Proteomes" id="UP000326396"/>
    </source>
</evidence>
<proteinExistence type="predicted"/>
<organism evidence="1 2">
    <name type="scientific">Mikania micrantha</name>
    <name type="common">bitter vine</name>
    <dbReference type="NCBI Taxonomy" id="192012"/>
    <lineage>
        <taxon>Eukaryota</taxon>
        <taxon>Viridiplantae</taxon>
        <taxon>Streptophyta</taxon>
        <taxon>Embryophyta</taxon>
        <taxon>Tracheophyta</taxon>
        <taxon>Spermatophyta</taxon>
        <taxon>Magnoliopsida</taxon>
        <taxon>eudicotyledons</taxon>
        <taxon>Gunneridae</taxon>
        <taxon>Pentapetalae</taxon>
        <taxon>asterids</taxon>
        <taxon>campanulids</taxon>
        <taxon>Asterales</taxon>
        <taxon>Asteraceae</taxon>
        <taxon>Asteroideae</taxon>
        <taxon>Heliantheae alliance</taxon>
        <taxon>Eupatorieae</taxon>
        <taxon>Mikania</taxon>
    </lineage>
</organism>
<name>A0A5N6M5K2_9ASTR</name>
<dbReference type="PANTHER" id="PTHR33067:SF35">
    <property type="entry name" value="ASPARTIC PEPTIDASE DDI1-TYPE DOMAIN-CONTAINING PROTEIN"/>
    <property type="match status" value="1"/>
</dbReference>
<dbReference type="AlphaFoldDB" id="A0A5N6M5K2"/>
<evidence type="ECO:0008006" key="3">
    <source>
        <dbReference type="Google" id="ProtNLM"/>
    </source>
</evidence>
<reference evidence="1 2" key="1">
    <citation type="submission" date="2019-05" db="EMBL/GenBank/DDBJ databases">
        <title>Mikania micrantha, genome provides insights into the molecular mechanism of rapid growth.</title>
        <authorList>
            <person name="Liu B."/>
        </authorList>
    </citation>
    <scope>NUCLEOTIDE SEQUENCE [LARGE SCALE GENOMIC DNA]</scope>
    <source>
        <strain evidence="1">NLD-2019</strain>
        <tissue evidence="1">Leaf</tissue>
    </source>
</reference>